<name>A0ABT6F505_9BACT</name>
<proteinExistence type="predicted"/>
<gene>
    <name evidence="1" type="ORF">PZE19_01685</name>
</gene>
<dbReference type="Proteomes" id="UP001216907">
    <property type="component" value="Unassembled WGS sequence"/>
</dbReference>
<dbReference type="EMBL" id="JARRAG010000001">
    <property type="protein sequence ID" value="MDG3002485.1"/>
    <property type="molecule type" value="Genomic_DNA"/>
</dbReference>
<organism evidence="1 2">
    <name type="scientific">Paludisphaera mucosa</name>
    <dbReference type="NCBI Taxonomy" id="3030827"/>
    <lineage>
        <taxon>Bacteria</taxon>
        <taxon>Pseudomonadati</taxon>
        <taxon>Planctomycetota</taxon>
        <taxon>Planctomycetia</taxon>
        <taxon>Isosphaerales</taxon>
        <taxon>Isosphaeraceae</taxon>
        <taxon>Paludisphaera</taxon>
    </lineage>
</organism>
<dbReference type="RefSeq" id="WP_277858849.1">
    <property type="nucleotide sequence ID" value="NZ_JARRAG010000001.1"/>
</dbReference>
<accession>A0ABT6F505</accession>
<reference evidence="1 2" key="1">
    <citation type="submission" date="2023-03" db="EMBL/GenBank/DDBJ databases">
        <title>Paludisphaera mucosa sp. nov. a novel planctomycete from northern fen.</title>
        <authorList>
            <person name="Ivanova A."/>
        </authorList>
    </citation>
    <scope>NUCLEOTIDE SEQUENCE [LARGE SCALE GENOMIC DNA]</scope>
    <source>
        <strain evidence="1 2">Pla2</strain>
    </source>
</reference>
<keyword evidence="2" id="KW-1185">Reference proteome</keyword>
<sequence length="75" mass="8453">MKERKVDIGKAFEEGDLIDEAIDEAARDAAILHKKLGLPLVGWRNGQVVHIAPEEIDVVNWSHEFDDEDEDVEAD</sequence>
<protein>
    <submittedName>
        <fullName evidence="1">Uncharacterized protein</fullName>
    </submittedName>
</protein>
<evidence type="ECO:0000313" key="2">
    <source>
        <dbReference type="Proteomes" id="UP001216907"/>
    </source>
</evidence>
<evidence type="ECO:0000313" key="1">
    <source>
        <dbReference type="EMBL" id="MDG3002485.1"/>
    </source>
</evidence>
<comment type="caution">
    <text evidence="1">The sequence shown here is derived from an EMBL/GenBank/DDBJ whole genome shotgun (WGS) entry which is preliminary data.</text>
</comment>